<proteinExistence type="predicted"/>
<gene>
    <name evidence="2" type="ORF">B0A55_04627</name>
</gene>
<name>A0A4U0XN26_9PEZI</name>
<comment type="caution">
    <text evidence="2">The sequence shown here is derived from an EMBL/GenBank/DDBJ whole genome shotgun (WGS) entry which is preliminary data.</text>
</comment>
<evidence type="ECO:0000313" key="2">
    <source>
        <dbReference type="EMBL" id="TKA76833.1"/>
    </source>
</evidence>
<dbReference type="AlphaFoldDB" id="A0A4U0XN26"/>
<feature type="compositionally biased region" description="Polar residues" evidence="1">
    <location>
        <begin position="14"/>
        <end position="24"/>
    </location>
</feature>
<feature type="region of interest" description="Disordered" evidence="1">
    <location>
        <begin position="1"/>
        <end position="167"/>
    </location>
</feature>
<keyword evidence="3" id="KW-1185">Reference proteome</keyword>
<reference evidence="2 3" key="1">
    <citation type="submission" date="2017-03" db="EMBL/GenBank/DDBJ databases">
        <title>Genomes of endolithic fungi from Antarctica.</title>
        <authorList>
            <person name="Coleine C."/>
            <person name="Masonjones S."/>
            <person name="Stajich J.E."/>
        </authorList>
    </citation>
    <scope>NUCLEOTIDE SEQUENCE [LARGE SCALE GENOMIC DNA]</scope>
    <source>
        <strain evidence="2 3">CCFEE 5184</strain>
    </source>
</reference>
<feature type="compositionally biased region" description="Pro residues" evidence="1">
    <location>
        <begin position="146"/>
        <end position="160"/>
    </location>
</feature>
<feature type="compositionally biased region" description="Low complexity" evidence="1">
    <location>
        <begin position="89"/>
        <end position="107"/>
    </location>
</feature>
<feature type="compositionally biased region" description="Low complexity" evidence="1">
    <location>
        <begin position="114"/>
        <end position="124"/>
    </location>
</feature>
<dbReference type="OrthoDB" id="3535998at2759"/>
<dbReference type="Proteomes" id="UP000309340">
    <property type="component" value="Unassembled WGS sequence"/>
</dbReference>
<protein>
    <submittedName>
        <fullName evidence="2">Uncharacterized protein</fullName>
    </submittedName>
</protein>
<sequence length="193" mass="21744">MHHQDRSEWVAAPQQYQYTVNSEPQRPHHYEAQQGAPPPLSAVQHHYPQPLVQPYTPAPAPSPVPQQQSHQPPQMPPQAEFQNMAVSSPAYHVQQQQTYQQPMQQQAYPPPQQPQSYQQPTHMQVGPMQGGLPSVAEYTASHGNMQPPPVPTSQYQPPPTEQQHYVSQTMHPPLQYRNEATGQSFTLGHYPSG</sequence>
<organism evidence="2 3">
    <name type="scientific">Friedmanniomyces simplex</name>
    <dbReference type="NCBI Taxonomy" id="329884"/>
    <lineage>
        <taxon>Eukaryota</taxon>
        <taxon>Fungi</taxon>
        <taxon>Dikarya</taxon>
        <taxon>Ascomycota</taxon>
        <taxon>Pezizomycotina</taxon>
        <taxon>Dothideomycetes</taxon>
        <taxon>Dothideomycetidae</taxon>
        <taxon>Mycosphaerellales</taxon>
        <taxon>Teratosphaeriaceae</taxon>
        <taxon>Friedmanniomyces</taxon>
    </lineage>
</organism>
<dbReference type="EMBL" id="NAJQ01000152">
    <property type="protein sequence ID" value="TKA76833.1"/>
    <property type="molecule type" value="Genomic_DNA"/>
</dbReference>
<accession>A0A4U0XN26</accession>
<evidence type="ECO:0000256" key="1">
    <source>
        <dbReference type="SAM" id="MobiDB-lite"/>
    </source>
</evidence>
<evidence type="ECO:0000313" key="3">
    <source>
        <dbReference type="Proteomes" id="UP000309340"/>
    </source>
</evidence>